<protein>
    <submittedName>
        <fullName evidence="1">Uncharacterized protein</fullName>
    </submittedName>
</protein>
<accession>A0A2H0N4A4</accession>
<name>A0A2H0N4A4_9BACT</name>
<proteinExistence type="predicted"/>
<organism evidence="1 2">
    <name type="scientific">Candidatus Magasanikbacteria bacterium CG11_big_fil_rev_8_21_14_0_20_39_34</name>
    <dbReference type="NCBI Taxonomy" id="1974653"/>
    <lineage>
        <taxon>Bacteria</taxon>
        <taxon>Candidatus Magasanikiibacteriota</taxon>
    </lineage>
</organism>
<dbReference type="AlphaFoldDB" id="A0A2H0N4A4"/>
<evidence type="ECO:0000313" key="2">
    <source>
        <dbReference type="Proteomes" id="UP000229600"/>
    </source>
</evidence>
<reference evidence="1 2" key="1">
    <citation type="submission" date="2017-09" db="EMBL/GenBank/DDBJ databases">
        <title>Depth-based differentiation of microbial function through sediment-hosted aquifers and enrichment of novel symbionts in the deep terrestrial subsurface.</title>
        <authorList>
            <person name="Probst A.J."/>
            <person name="Ladd B."/>
            <person name="Jarett J.K."/>
            <person name="Geller-Mcgrath D.E."/>
            <person name="Sieber C.M."/>
            <person name="Emerson J.B."/>
            <person name="Anantharaman K."/>
            <person name="Thomas B.C."/>
            <person name="Malmstrom R."/>
            <person name="Stieglmeier M."/>
            <person name="Klingl A."/>
            <person name="Woyke T."/>
            <person name="Ryan C.M."/>
            <person name="Banfield J.F."/>
        </authorList>
    </citation>
    <scope>NUCLEOTIDE SEQUENCE [LARGE SCALE GENOMIC DNA]</scope>
    <source>
        <strain evidence="1">CG11_big_fil_rev_8_21_14_0_20_39_34</strain>
    </source>
</reference>
<comment type="caution">
    <text evidence="1">The sequence shown here is derived from an EMBL/GenBank/DDBJ whole genome shotgun (WGS) entry which is preliminary data.</text>
</comment>
<sequence>MSYSAESILLKALLEGNPTIEKTQLTQGKPYVQLVFEIMSYLWSENKLPDNFFDENFDPLSCGGEGSQICQIVRVLEDLNNKIKEALSIEDSNEEGVYLHECSSQVLSQLDRALSECERKLFDLHVIEREGLLNFTNDLRDNFLYENEAKEGQEVDDGDNFPEGGESLFEYFMRPDEGAPTSVPKENAVKESTVNGVTDLDQYRKLRKGK</sequence>
<evidence type="ECO:0000313" key="1">
    <source>
        <dbReference type="EMBL" id="PIR03727.1"/>
    </source>
</evidence>
<dbReference type="EMBL" id="PCWN01000009">
    <property type="protein sequence ID" value="PIR03727.1"/>
    <property type="molecule type" value="Genomic_DNA"/>
</dbReference>
<gene>
    <name evidence="1" type="ORF">COV59_04630</name>
</gene>
<dbReference type="Proteomes" id="UP000229600">
    <property type="component" value="Unassembled WGS sequence"/>
</dbReference>